<dbReference type="SUPFAM" id="SSF55724">
    <property type="entry name" value="Mog1p/PsbP-like"/>
    <property type="match status" value="1"/>
</dbReference>
<dbReference type="RefSeq" id="WP_058957534.1">
    <property type="nucleotide sequence ID" value="NZ_VHIZ01000038.1"/>
</dbReference>
<evidence type="ECO:0000313" key="1">
    <source>
        <dbReference type="EMBL" id="TPV28290.1"/>
    </source>
</evidence>
<name>A0ABY2Z7R1_9GAMM</name>
<dbReference type="InterPro" id="IPR016123">
    <property type="entry name" value="Mog1/PsbP_a/b/a-sand"/>
</dbReference>
<dbReference type="Proteomes" id="UP000316142">
    <property type="component" value="Unassembled WGS sequence"/>
</dbReference>
<proteinExistence type="predicted"/>
<dbReference type="InterPro" id="IPR014894">
    <property type="entry name" value="DcrB/EagT6"/>
</dbReference>
<comment type="caution">
    <text evidence="1">The sequence shown here is derived from an EMBL/GenBank/DDBJ whole genome shotgun (WGS) entry which is preliminary data.</text>
</comment>
<reference evidence="1 2" key="1">
    <citation type="submission" date="2019-06" db="EMBL/GenBank/DDBJ databases">
        <title>Taxogenomics and systematics of the genus Pantoea.</title>
        <authorList>
            <person name="Tambong J.T."/>
        </authorList>
    </citation>
    <scope>NUCLEOTIDE SEQUENCE [LARGE SCALE GENOMIC DNA]</scope>
    <source>
        <strain evidence="1 2">LMG 2558</strain>
    </source>
</reference>
<dbReference type="Pfam" id="PF08786">
    <property type="entry name" value="DcrB"/>
    <property type="match status" value="1"/>
</dbReference>
<dbReference type="Gene3D" id="3.40.1000.10">
    <property type="entry name" value="Mog1/PsbP, alpha/beta/alpha sandwich"/>
    <property type="match status" value="1"/>
</dbReference>
<organism evidence="1 2">
    <name type="scientific">Pantoea anthophila</name>
    <dbReference type="NCBI Taxonomy" id="470931"/>
    <lineage>
        <taxon>Bacteria</taxon>
        <taxon>Pseudomonadati</taxon>
        <taxon>Pseudomonadota</taxon>
        <taxon>Gammaproteobacteria</taxon>
        <taxon>Enterobacterales</taxon>
        <taxon>Erwiniaceae</taxon>
        <taxon>Pantoea</taxon>
    </lineage>
</organism>
<keyword evidence="2" id="KW-1185">Reference proteome</keyword>
<gene>
    <name evidence="1" type="ORF">FJW00_09100</name>
</gene>
<protein>
    <submittedName>
        <fullName evidence="1">DUF1795 domain-containing protein</fullName>
    </submittedName>
</protein>
<dbReference type="EMBL" id="VHIZ01000038">
    <property type="protein sequence ID" value="TPV28290.1"/>
    <property type="molecule type" value="Genomic_DNA"/>
</dbReference>
<accession>A0ABY2Z7R1</accession>
<sequence>MKNSLICLEGTLKFDEEVRTQTINVVAFRTGQQITINRDRLAEGQTLGENIALQVSNAEKIFNQFNLVKMEEVNDGHAFTKTFQVIYSFITGQGGSQRVWQVTYACLLADNVTINFTSIYPDEVSMKNEMHRLAHCVKSFTLNNT</sequence>
<evidence type="ECO:0000313" key="2">
    <source>
        <dbReference type="Proteomes" id="UP000316142"/>
    </source>
</evidence>